<feature type="binding site" evidence="10">
    <location>
        <begin position="151"/>
        <end position="154"/>
    </location>
    <ligand>
        <name>substrate</name>
    </ligand>
</feature>
<feature type="binding site" evidence="11">
    <location>
        <position position="121"/>
    </location>
    <ligand>
        <name>NAD(+)</name>
        <dbReference type="ChEBI" id="CHEBI:57540"/>
    </ligand>
</feature>
<dbReference type="PRINTS" id="PR00420">
    <property type="entry name" value="RNGMNOXGNASE"/>
</dbReference>
<dbReference type="InterPro" id="IPR036291">
    <property type="entry name" value="NAD(P)-bd_dom_sf"/>
</dbReference>
<proteinExistence type="inferred from homology"/>
<evidence type="ECO:0000256" key="8">
    <source>
        <dbReference type="PIRNR" id="PIRNR000124"/>
    </source>
</evidence>
<evidence type="ECO:0000256" key="6">
    <source>
        <dbReference type="ARBA" id="ARBA00023027"/>
    </source>
</evidence>
<evidence type="ECO:0000256" key="2">
    <source>
        <dbReference type="ARBA" id="ARBA00006601"/>
    </source>
</evidence>
<dbReference type="PANTHER" id="PTHR43750">
    <property type="entry name" value="UDP-GLUCOSE 6-DEHYDROGENASE TUAD"/>
    <property type="match status" value="1"/>
</dbReference>
<reference evidence="13" key="2">
    <citation type="submission" date="2020-09" db="EMBL/GenBank/DDBJ databases">
        <authorList>
            <person name="Sun Q."/>
            <person name="Kim S."/>
        </authorList>
    </citation>
    <scope>NUCLEOTIDE SEQUENCE</scope>
    <source>
        <strain evidence="13">KCTC 42097</strain>
    </source>
</reference>
<protein>
    <recommendedName>
        <fullName evidence="4 8">UDP-glucose 6-dehydrogenase</fullName>
        <ecNumber evidence="3 8">1.1.1.22</ecNumber>
    </recommendedName>
</protein>
<dbReference type="Proteomes" id="UP000641137">
    <property type="component" value="Unassembled WGS sequence"/>
</dbReference>
<gene>
    <name evidence="13" type="ORF">GCM10010136_20070</name>
</gene>
<comment type="similarity">
    <text evidence="2 8">Belongs to the UDP-glucose/GDP-mannose dehydrogenase family.</text>
</comment>
<dbReference type="GO" id="GO:0003979">
    <property type="term" value="F:UDP-glucose 6-dehydrogenase activity"/>
    <property type="evidence" value="ECO:0007669"/>
    <property type="project" value="UniProtKB-EC"/>
</dbReference>
<keyword evidence="14" id="KW-1185">Reference proteome</keyword>
<dbReference type="Gene3D" id="1.20.5.100">
    <property type="entry name" value="Cytochrome c1, transmembrane anchor, C-terminal"/>
    <property type="match status" value="1"/>
</dbReference>
<dbReference type="GO" id="GO:0006065">
    <property type="term" value="P:UDP-glucuronate biosynthetic process"/>
    <property type="evidence" value="ECO:0007669"/>
    <property type="project" value="UniProtKB-UniPathway"/>
</dbReference>
<dbReference type="AlphaFoldDB" id="A0A8J3GH39"/>
<dbReference type="InterPro" id="IPR008927">
    <property type="entry name" value="6-PGluconate_DH-like_C_sf"/>
</dbReference>
<evidence type="ECO:0000259" key="12">
    <source>
        <dbReference type="SMART" id="SM00984"/>
    </source>
</evidence>
<dbReference type="EC" id="1.1.1.22" evidence="3 8"/>
<feature type="binding site" evidence="11">
    <location>
        <position position="30"/>
    </location>
    <ligand>
        <name>NAD(+)</name>
        <dbReference type="ChEBI" id="CHEBI:57540"/>
    </ligand>
</feature>
<dbReference type="SUPFAM" id="SSF51735">
    <property type="entry name" value="NAD(P)-binding Rossmann-fold domains"/>
    <property type="match status" value="1"/>
</dbReference>
<dbReference type="EMBL" id="BMZO01000006">
    <property type="protein sequence ID" value="GHC72391.1"/>
    <property type="molecule type" value="Genomic_DNA"/>
</dbReference>
<evidence type="ECO:0000313" key="13">
    <source>
        <dbReference type="EMBL" id="GHC72391.1"/>
    </source>
</evidence>
<evidence type="ECO:0000256" key="4">
    <source>
        <dbReference type="ARBA" id="ARBA00015132"/>
    </source>
</evidence>
<dbReference type="InterPro" id="IPR036220">
    <property type="entry name" value="UDP-Glc/GDP-Man_DH_C_sf"/>
</dbReference>
<feature type="binding site" evidence="10">
    <location>
        <position position="259"/>
    </location>
    <ligand>
        <name>substrate</name>
    </ligand>
</feature>
<keyword evidence="6 8" id="KW-0520">NAD</keyword>
<evidence type="ECO:0000256" key="10">
    <source>
        <dbReference type="PIRSR" id="PIRSR500134-2"/>
    </source>
</evidence>
<dbReference type="NCBIfam" id="TIGR03026">
    <property type="entry name" value="NDP-sugDHase"/>
    <property type="match status" value="1"/>
</dbReference>
<name>A0A8J3GH39_9HYPH</name>
<dbReference type="Pfam" id="PF03720">
    <property type="entry name" value="UDPG_MGDP_dh_C"/>
    <property type="match status" value="1"/>
</dbReference>
<feature type="binding site" evidence="10">
    <location>
        <position position="322"/>
    </location>
    <ligand>
        <name>substrate</name>
    </ligand>
</feature>
<comment type="catalytic activity">
    <reaction evidence="7 8">
        <text>UDP-alpha-D-glucose + 2 NAD(+) + H2O = UDP-alpha-D-glucuronate + 2 NADH + 3 H(+)</text>
        <dbReference type="Rhea" id="RHEA:23596"/>
        <dbReference type="ChEBI" id="CHEBI:15377"/>
        <dbReference type="ChEBI" id="CHEBI:15378"/>
        <dbReference type="ChEBI" id="CHEBI:57540"/>
        <dbReference type="ChEBI" id="CHEBI:57945"/>
        <dbReference type="ChEBI" id="CHEBI:58052"/>
        <dbReference type="ChEBI" id="CHEBI:58885"/>
        <dbReference type="EC" id="1.1.1.22"/>
    </reaction>
</comment>
<dbReference type="InterPro" id="IPR014026">
    <property type="entry name" value="UDP-Glc/GDP-Man_DH_dimer"/>
</dbReference>
<dbReference type="PROSITE" id="PS51257">
    <property type="entry name" value="PROKAR_LIPOPROTEIN"/>
    <property type="match status" value="1"/>
</dbReference>
<dbReference type="PANTHER" id="PTHR43750:SF3">
    <property type="entry name" value="UDP-GLUCOSE 6-DEHYDROGENASE TUAD"/>
    <property type="match status" value="1"/>
</dbReference>
<dbReference type="PIRSF" id="PIRSF000124">
    <property type="entry name" value="UDPglc_GDPman_dh"/>
    <property type="match status" value="1"/>
</dbReference>
<feature type="binding site" evidence="11">
    <location>
        <position position="86"/>
    </location>
    <ligand>
        <name>NAD(+)</name>
        <dbReference type="ChEBI" id="CHEBI:57540"/>
    </ligand>
</feature>
<feature type="binding site" evidence="11">
    <location>
        <position position="265"/>
    </location>
    <ligand>
        <name>NAD(+)</name>
        <dbReference type="ChEBI" id="CHEBI:57540"/>
    </ligand>
</feature>
<feature type="binding site" evidence="11">
    <location>
        <position position="35"/>
    </location>
    <ligand>
        <name>NAD(+)</name>
        <dbReference type="ChEBI" id="CHEBI:57540"/>
    </ligand>
</feature>
<comment type="caution">
    <text evidence="13">The sequence shown here is derived from an EMBL/GenBank/DDBJ whole genome shotgun (WGS) entry which is preliminary data.</text>
</comment>
<evidence type="ECO:0000313" key="14">
    <source>
        <dbReference type="Proteomes" id="UP000641137"/>
    </source>
</evidence>
<dbReference type="Pfam" id="PF00984">
    <property type="entry name" value="UDPG_MGDP_dh"/>
    <property type="match status" value="1"/>
</dbReference>
<feature type="binding site" evidence="10">
    <location>
        <position position="206"/>
    </location>
    <ligand>
        <name>substrate</name>
    </ligand>
</feature>
<dbReference type="InterPro" id="IPR001732">
    <property type="entry name" value="UDP-Glc/GDP-Man_DH_N"/>
</dbReference>
<evidence type="ECO:0000256" key="11">
    <source>
        <dbReference type="PIRSR" id="PIRSR500134-3"/>
    </source>
</evidence>
<feature type="binding site" evidence="11">
    <location>
        <position position="154"/>
    </location>
    <ligand>
        <name>NAD(+)</name>
        <dbReference type="ChEBI" id="CHEBI:57540"/>
    </ligand>
</feature>
<dbReference type="InterPro" id="IPR028357">
    <property type="entry name" value="UDPglc_DH_bac"/>
</dbReference>
<evidence type="ECO:0000256" key="7">
    <source>
        <dbReference type="ARBA" id="ARBA00047473"/>
    </source>
</evidence>
<dbReference type="SUPFAM" id="SSF52413">
    <property type="entry name" value="UDP-glucose/GDP-mannose dehydrogenase C-terminal domain"/>
    <property type="match status" value="1"/>
</dbReference>
<organism evidence="13 14">
    <name type="scientific">Limoniibacter endophyticus</name>
    <dbReference type="NCBI Taxonomy" id="1565040"/>
    <lineage>
        <taxon>Bacteria</taxon>
        <taxon>Pseudomonadati</taxon>
        <taxon>Pseudomonadota</taxon>
        <taxon>Alphaproteobacteria</taxon>
        <taxon>Hyphomicrobiales</taxon>
        <taxon>Bartonellaceae</taxon>
        <taxon>Limoniibacter</taxon>
    </lineage>
</organism>
<dbReference type="Pfam" id="PF03721">
    <property type="entry name" value="UDPG_MGDP_dh_N"/>
    <property type="match status" value="1"/>
</dbReference>
<dbReference type="InterPro" id="IPR017476">
    <property type="entry name" value="UDP-Glc/GDP-Man"/>
</dbReference>
<feature type="binding site" evidence="10">
    <location>
        <begin position="251"/>
        <end position="255"/>
    </location>
    <ligand>
        <name>substrate</name>
    </ligand>
</feature>
<keyword evidence="5 8" id="KW-0560">Oxidoreductase</keyword>
<dbReference type="InterPro" id="IPR014027">
    <property type="entry name" value="UDP-Glc/GDP-Man_DH_C"/>
</dbReference>
<evidence type="ECO:0000256" key="3">
    <source>
        <dbReference type="ARBA" id="ARBA00012954"/>
    </source>
</evidence>
<feature type="binding site" evidence="11">
    <location>
        <position position="329"/>
    </location>
    <ligand>
        <name>NAD(+)</name>
        <dbReference type="ChEBI" id="CHEBI:57540"/>
    </ligand>
</feature>
<sequence length="458" mass="49407">MKVVIIGAGYVGLTTGACLAELGHHVLCIDIDEARIAAIKSRKLPVYEPDLENLVARNLDCNRLAFSHAIGSNISDAELVFLAVGTPSRADGDIDLSYVETAARNVAPHLGEQAAVVIKSTVTAGTAKYIRDLIVRIRGDRAIDVASNPEFLREGSAVRDFMKPDRIVIGADRNASQVKLVELYAAFERRGVPVLKTTTINAELIKYAANAFLALKIGFINQVADLCEGAEADVVAVSEGMGLDSRIGRAFLSPGPGYGGSCFPKDTRAFAAIGRRYGQPQSLVETLIGDNELRKTNLADRILEELGNPEGGRVTILGTAFKANTDDMREAAALAIVPKLIEAGVEVRAHDPKARFQASRLLPDVLWYDCPYEASDASDAIVILTEWEDYRRLDLSRLAGAMRGDCLIDYRNLLTSDDVVAHGLHYVSIGRPKALARTRPRKQGSGVSARIKIAASPS</sequence>
<evidence type="ECO:0000256" key="1">
    <source>
        <dbReference type="ARBA" id="ARBA00004701"/>
    </source>
</evidence>
<comment type="pathway">
    <text evidence="1">Nucleotide-sugar biosynthesis; UDP-alpha-D-glucuronate biosynthesis; UDP-alpha-D-glucuronate from UDP-alpha-D-glucose: step 1/1.</text>
</comment>
<reference evidence="13" key="1">
    <citation type="journal article" date="2014" name="Int. J. Syst. Evol. Microbiol.">
        <title>Complete genome sequence of Corynebacterium casei LMG S-19264T (=DSM 44701T), isolated from a smear-ripened cheese.</title>
        <authorList>
            <consortium name="US DOE Joint Genome Institute (JGI-PGF)"/>
            <person name="Walter F."/>
            <person name="Albersmeier A."/>
            <person name="Kalinowski J."/>
            <person name="Ruckert C."/>
        </authorList>
    </citation>
    <scope>NUCLEOTIDE SEQUENCE</scope>
    <source>
        <strain evidence="13">KCTC 42097</strain>
    </source>
</reference>
<dbReference type="PIRSF" id="PIRSF500134">
    <property type="entry name" value="UDPglc_DH_bac"/>
    <property type="match status" value="1"/>
</dbReference>
<dbReference type="Gene3D" id="3.40.50.720">
    <property type="entry name" value="NAD(P)-binding Rossmann-like Domain"/>
    <property type="match status" value="2"/>
</dbReference>
<dbReference type="GO" id="GO:0000271">
    <property type="term" value="P:polysaccharide biosynthetic process"/>
    <property type="evidence" value="ECO:0007669"/>
    <property type="project" value="InterPro"/>
</dbReference>
<accession>A0A8J3GH39</accession>
<dbReference type="SMART" id="SM00984">
    <property type="entry name" value="UDPG_MGDP_dh_C"/>
    <property type="match status" value="1"/>
</dbReference>
<dbReference type="SUPFAM" id="SSF48179">
    <property type="entry name" value="6-phosphogluconate dehydrogenase C-terminal domain-like"/>
    <property type="match status" value="1"/>
</dbReference>
<evidence type="ECO:0000256" key="5">
    <source>
        <dbReference type="ARBA" id="ARBA00023002"/>
    </source>
</evidence>
<feature type="active site" description="Nucleophile" evidence="9">
    <location>
        <position position="262"/>
    </location>
</feature>
<dbReference type="GO" id="GO:0051287">
    <property type="term" value="F:NAD binding"/>
    <property type="evidence" value="ECO:0007669"/>
    <property type="project" value="InterPro"/>
</dbReference>
<evidence type="ECO:0000256" key="9">
    <source>
        <dbReference type="PIRSR" id="PIRSR500134-1"/>
    </source>
</evidence>
<feature type="domain" description="UDP-glucose/GDP-mannose dehydrogenase C-terminal" evidence="12">
    <location>
        <begin position="315"/>
        <end position="416"/>
    </location>
</feature>
<dbReference type="UniPathway" id="UPA00038">
    <property type="reaction ID" value="UER00491"/>
</dbReference>